<feature type="non-terminal residue" evidence="1">
    <location>
        <position position="1"/>
    </location>
</feature>
<feature type="non-terminal residue" evidence="1">
    <location>
        <position position="59"/>
    </location>
</feature>
<proteinExistence type="predicted"/>
<sequence length="59" mass="6580">LKSDNLNRIHDICRMSGCLAVKSIGRSGGSAMICREWIDMVIQSYSAMHIDALVQLENK</sequence>
<evidence type="ECO:0000313" key="1">
    <source>
        <dbReference type="EMBL" id="KAH1122074.1"/>
    </source>
</evidence>
<keyword evidence="2" id="KW-1185">Reference proteome</keyword>
<organism evidence="1 2">
    <name type="scientific">Gossypium stocksii</name>
    <dbReference type="NCBI Taxonomy" id="47602"/>
    <lineage>
        <taxon>Eukaryota</taxon>
        <taxon>Viridiplantae</taxon>
        <taxon>Streptophyta</taxon>
        <taxon>Embryophyta</taxon>
        <taxon>Tracheophyta</taxon>
        <taxon>Spermatophyta</taxon>
        <taxon>Magnoliopsida</taxon>
        <taxon>eudicotyledons</taxon>
        <taxon>Gunneridae</taxon>
        <taxon>Pentapetalae</taxon>
        <taxon>rosids</taxon>
        <taxon>malvids</taxon>
        <taxon>Malvales</taxon>
        <taxon>Malvaceae</taxon>
        <taxon>Malvoideae</taxon>
        <taxon>Gossypium</taxon>
    </lineage>
</organism>
<dbReference type="EMBL" id="JAIQCV010000002">
    <property type="protein sequence ID" value="KAH1122074.1"/>
    <property type="molecule type" value="Genomic_DNA"/>
</dbReference>
<accession>A0A9D4AIF1</accession>
<evidence type="ECO:0000313" key="2">
    <source>
        <dbReference type="Proteomes" id="UP000828251"/>
    </source>
</evidence>
<dbReference type="AlphaFoldDB" id="A0A9D4AIF1"/>
<reference evidence="1 2" key="1">
    <citation type="journal article" date="2021" name="Plant Biotechnol. J.">
        <title>Multi-omics assisted identification of the key and species-specific regulatory components of drought-tolerant mechanisms in Gossypium stocksii.</title>
        <authorList>
            <person name="Yu D."/>
            <person name="Ke L."/>
            <person name="Zhang D."/>
            <person name="Wu Y."/>
            <person name="Sun Y."/>
            <person name="Mei J."/>
            <person name="Sun J."/>
            <person name="Sun Y."/>
        </authorList>
    </citation>
    <scope>NUCLEOTIDE SEQUENCE [LARGE SCALE GENOMIC DNA]</scope>
    <source>
        <strain evidence="2">cv. E1</strain>
        <tissue evidence="1">Leaf</tissue>
    </source>
</reference>
<dbReference type="Proteomes" id="UP000828251">
    <property type="component" value="Unassembled WGS sequence"/>
</dbReference>
<dbReference type="OrthoDB" id="1001388at2759"/>
<protein>
    <submittedName>
        <fullName evidence="1">Uncharacterized protein</fullName>
    </submittedName>
</protein>
<gene>
    <name evidence="1" type="ORF">J1N35_005234</name>
</gene>
<comment type="caution">
    <text evidence="1">The sequence shown here is derived from an EMBL/GenBank/DDBJ whole genome shotgun (WGS) entry which is preliminary data.</text>
</comment>
<name>A0A9D4AIF1_9ROSI</name>